<dbReference type="InterPro" id="IPR035437">
    <property type="entry name" value="SNase_OB-fold_sf"/>
</dbReference>
<dbReference type="PROSITE" id="PS50830">
    <property type="entry name" value="TNASE_3"/>
    <property type="match status" value="1"/>
</dbReference>
<organism evidence="2 3">
    <name type="scientific">Ferirhizobium litorale</name>
    <dbReference type="NCBI Taxonomy" id="2927786"/>
    <lineage>
        <taxon>Bacteria</taxon>
        <taxon>Pseudomonadati</taxon>
        <taxon>Pseudomonadota</taxon>
        <taxon>Alphaproteobacteria</taxon>
        <taxon>Hyphomicrobiales</taxon>
        <taxon>Rhizobiaceae</taxon>
        <taxon>Ferirhizobium</taxon>
    </lineage>
</organism>
<dbReference type="AlphaFoldDB" id="A0AAE3U3F6"/>
<evidence type="ECO:0000313" key="3">
    <source>
        <dbReference type="Proteomes" id="UP001161580"/>
    </source>
</evidence>
<feature type="domain" description="TNase-like" evidence="1">
    <location>
        <begin position="27"/>
        <end position="126"/>
    </location>
</feature>
<dbReference type="Gene3D" id="2.40.50.90">
    <property type="match status" value="1"/>
</dbReference>
<evidence type="ECO:0000313" key="2">
    <source>
        <dbReference type="EMBL" id="MDI7923757.1"/>
    </source>
</evidence>
<keyword evidence="3" id="KW-1185">Reference proteome</keyword>
<gene>
    <name evidence="2" type="ORF">MRS75_16890</name>
</gene>
<accession>A0AAE3U3F6</accession>
<dbReference type="EMBL" id="JALDYZ010000010">
    <property type="protein sequence ID" value="MDI7923757.1"/>
    <property type="molecule type" value="Genomic_DNA"/>
</dbReference>
<comment type="caution">
    <text evidence="2">The sequence shown here is derived from an EMBL/GenBank/DDBJ whole genome shotgun (WGS) entry which is preliminary data.</text>
</comment>
<reference evidence="2" key="1">
    <citation type="submission" date="2022-03" db="EMBL/GenBank/DDBJ databases">
        <title>Fererhizobium litorale gen. nov., sp. nov., isolated from sandy sediments of the Sea of Japan seashore.</title>
        <authorList>
            <person name="Romanenko L."/>
            <person name="Kurilenko V."/>
            <person name="Otstavnykh N."/>
            <person name="Svetashev V."/>
            <person name="Tekutyeva L."/>
            <person name="Isaeva M."/>
            <person name="Mikhailov V."/>
        </authorList>
    </citation>
    <scope>NUCLEOTIDE SEQUENCE</scope>
    <source>
        <strain evidence="2">KMM 9576</strain>
    </source>
</reference>
<dbReference type="InterPro" id="IPR016071">
    <property type="entry name" value="Staphylococal_nuclease_OB-fold"/>
</dbReference>
<dbReference type="Proteomes" id="UP001161580">
    <property type="component" value="Unassembled WGS sequence"/>
</dbReference>
<dbReference type="SUPFAM" id="SSF50199">
    <property type="entry name" value="Staphylococcal nuclease"/>
    <property type="match status" value="1"/>
</dbReference>
<proteinExistence type="predicted"/>
<protein>
    <submittedName>
        <fullName evidence="2">Thermonuclease family protein</fullName>
    </submittedName>
</protein>
<dbReference type="Pfam" id="PF00565">
    <property type="entry name" value="SNase"/>
    <property type="match status" value="1"/>
</dbReference>
<sequence length="126" mass="13980">MGLNQQSRTPAISGPFRKCGSVRHTCVVDGDTFWLDGVKIRIADIDTPEVSEPRCASEARLGARATDRLVSLLNGGAFDLEPLPDRDEDRYGRKLRIVVRNGRSIGDILVSEGLARTWSGRREPWC</sequence>
<evidence type="ECO:0000259" key="1">
    <source>
        <dbReference type="PROSITE" id="PS50830"/>
    </source>
</evidence>
<name>A0AAE3U3F6_9HYPH</name>